<feature type="compositionally biased region" description="Polar residues" evidence="6">
    <location>
        <begin position="64"/>
        <end position="76"/>
    </location>
</feature>
<evidence type="ECO:0000313" key="8">
    <source>
        <dbReference type="EnsemblMetazoa" id="SCAU006033-PA"/>
    </source>
</evidence>
<keyword evidence="3 5" id="KW-0863">Zinc-finger</keyword>
<evidence type="ECO:0000256" key="1">
    <source>
        <dbReference type="ARBA" id="ARBA00022723"/>
    </source>
</evidence>
<feature type="domain" description="C2H2-type" evidence="7">
    <location>
        <begin position="573"/>
        <end position="601"/>
    </location>
</feature>
<evidence type="ECO:0000256" key="2">
    <source>
        <dbReference type="ARBA" id="ARBA00022737"/>
    </source>
</evidence>
<evidence type="ECO:0000313" key="9">
    <source>
        <dbReference type="Proteomes" id="UP000095300"/>
    </source>
</evidence>
<evidence type="ECO:0000256" key="5">
    <source>
        <dbReference type="PROSITE-ProRule" id="PRU00042"/>
    </source>
</evidence>
<dbReference type="PROSITE" id="PS00028">
    <property type="entry name" value="ZINC_FINGER_C2H2_1"/>
    <property type="match status" value="3"/>
</dbReference>
<dbReference type="Proteomes" id="UP000095300">
    <property type="component" value="Unassembled WGS sequence"/>
</dbReference>
<dbReference type="InterPro" id="IPR013087">
    <property type="entry name" value="Znf_C2H2_type"/>
</dbReference>
<evidence type="ECO:0000256" key="3">
    <source>
        <dbReference type="ARBA" id="ARBA00022771"/>
    </source>
</evidence>
<dbReference type="Gene3D" id="3.30.160.60">
    <property type="entry name" value="Classic Zinc Finger"/>
    <property type="match status" value="2"/>
</dbReference>
<dbReference type="GO" id="GO:0045944">
    <property type="term" value="P:positive regulation of transcription by RNA polymerase II"/>
    <property type="evidence" value="ECO:0007669"/>
    <property type="project" value="TreeGrafter"/>
</dbReference>
<dbReference type="GO" id="GO:0005634">
    <property type="term" value="C:nucleus"/>
    <property type="evidence" value="ECO:0007669"/>
    <property type="project" value="TreeGrafter"/>
</dbReference>
<evidence type="ECO:0000256" key="6">
    <source>
        <dbReference type="SAM" id="MobiDB-lite"/>
    </source>
</evidence>
<protein>
    <recommendedName>
        <fullName evidence="7">C2H2-type domain-containing protein</fullName>
    </recommendedName>
</protein>
<dbReference type="KEGG" id="scac:106093818"/>
<dbReference type="GO" id="GO:0008270">
    <property type="term" value="F:zinc ion binding"/>
    <property type="evidence" value="ECO:0007669"/>
    <property type="project" value="UniProtKB-KW"/>
</dbReference>
<organism evidence="8 9">
    <name type="scientific">Stomoxys calcitrans</name>
    <name type="common">Stable fly</name>
    <name type="synonym">Conops calcitrans</name>
    <dbReference type="NCBI Taxonomy" id="35570"/>
    <lineage>
        <taxon>Eukaryota</taxon>
        <taxon>Metazoa</taxon>
        <taxon>Ecdysozoa</taxon>
        <taxon>Arthropoda</taxon>
        <taxon>Hexapoda</taxon>
        <taxon>Insecta</taxon>
        <taxon>Pterygota</taxon>
        <taxon>Neoptera</taxon>
        <taxon>Endopterygota</taxon>
        <taxon>Diptera</taxon>
        <taxon>Brachycera</taxon>
        <taxon>Muscomorpha</taxon>
        <taxon>Muscoidea</taxon>
        <taxon>Muscidae</taxon>
        <taxon>Stomoxys</taxon>
    </lineage>
</organism>
<dbReference type="EnsemblMetazoa" id="SCAU006033-RA">
    <property type="protein sequence ID" value="SCAU006033-PA"/>
    <property type="gene ID" value="SCAU006033"/>
</dbReference>
<evidence type="ECO:0000259" key="7">
    <source>
        <dbReference type="PROSITE" id="PS50157"/>
    </source>
</evidence>
<dbReference type="VEuPathDB" id="VectorBase:SCAU006033"/>
<proteinExistence type="predicted"/>
<keyword evidence="4" id="KW-0862">Zinc</keyword>
<name>A0A1I8P9P0_STOCA</name>
<dbReference type="PANTHER" id="PTHR24403:SF110">
    <property type="entry name" value="C2H2-TYPE DOMAIN-CONTAINING PROTEIN-RELATED"/>
    <property type="match status" value="1"/>
</dbReference>
<dbReference type="InterPro" id="IPR050688">
    <property type="entry name" value="Zinc_finger/UBP_domain"/>
</dbReference>
<feature type="region of interest" description="Disordered" evidence="6">
    <location>
        <begin position="48"/>
        <end position="93"/>
    </location>
</feature>
<evidence type="ECO:0000256" key="4">
    <source>
        <dbReference type="ARBA" id="ARBA00022833"/>
    </source>
</evidence>
<dbReference type="OrthoDB" id="6110130at2759"/>
<gene>
    <name evidence="8" type="primary">106093818</name>
</gene>
<dbReference type="SMART" id="SM00355">
    <property type="entry name" value="ZnF_C2H2"/>
    <property type="match status" value="6"/>
</dbReference>
<dbReference type="AlphaFoldDB" id="A0A1I8P9P0"/>
<dbReference type="STRING" id="35570.A0A1I8P9P0"/>
<keyword evidence="9" id="KW-1185">Reference proteome</keyword>
<dbReference type="PROSITE" id="PS50157">
    <property type="entry name" value="ZINC_FINGER_C2H2_2"/>
    <property type="match status" value="1"/>
</dbReference>
<accession>A0A1I8P9P0</accession>
<dbReference type="PANTHER" id="PTHR24403">
    <property type="entry name" value="ZINC FINGER PROTEIN"/>
    <property type="match status" value="1"/>
</dbReference>
<reference evidence="8" key="1">
    <citation type="submission" date="2020-05" db="UniProtKB">
        <authorList>
            <consortium name="EnsemblMetazoa"/>
        </authorList>
    </citation>
    <scope>IDENTIFICATION</scope>
    <source>
        <strain evidence="8">USDA</strain>
    </source>
</reference>
<sequence length="610" mass="68252">MNMATTDQGPEDVIDIDSDDDVESETFGNIFTVIPNTSAVALQEKFGGKRKRSTLTSARAKMSIKNSLSEGPTTNKADVKNGATQKHSKRVTSTNIPTYFATTPAPSRSTVANNNKIGQICTSSLYDVLPNPIASTDVPLSASTNVLNGSFSASEVKSNIFSGLTDDMFIREEPSFAVPFIYEKPPAVQIKDVLKALETKFTLCQENLADETSPNKGLNEMLPYSKWFSELAAPSNSATSDKTDEVKYFESPLGKFFTHMGIELVEEYLRNEYNIVHTNNSLTKNTKSCQVCNFHTESGLVMAKHLDTPHVNGFWYRCSLCTFGTRKNAEITSHMLVAHNRKISLNEIKPLQVHQCSNCCFETRDRGKILHHKVRCAGSFKLETNLAPPNDWEAPAKISSFRPRLNLVGIAMEYNKKNKDNERKNMQPAISAQLQAAPVNSKIVEVPSSSDTTKSEMEAKANIVVCEICDRHYGGFGQLRYHMQWVHKIMIYSNTNWAPLVCKKCQCRFFTYEGLERHLLGTHGLVTNSMQEAAKKCRDGGKCSHCGRLFLRKLLKHLTQDHRITLSPVTLSYKCNRCSSIFEAYTQFENHIYAVHHAAQLKKAKLGDTK</sequence>
<keyword evidence="1" id="KW-0479">Metal-binding</keyword>
<keyword evidence="2" id="KW-0677">Repeat</keyword>